<dbReference type="EnsemblPlants" id="Kaladp0011s0597.1.v1.1">
    <property type="protein sequence ID" value="Kaladp0011s0597.1.v1.1"/>
    <property type="gene ID" value="Kaladp0011s0597.v1.1"/>
</dbReference>
<protein>
    <submittedName>
        <fullName evidence="2">Uncharacterized protein</fullName>
    </submittedName>
</protein>
<evidence type="ECO:0000256" key="1">
    <source>
        <dbReference type="SAM" id="MobiDB-lite"/>
    </source>
</evidence>
<evidence type="ECO:0000313" key="3">
    <source>
        <dbReference type="Proteomes" id="UP000594263"/>
    </source>
</evidence>
<dbReference type="PANTHER" id="PTHR36040">
    <property type="entry name" value="OS04G0188500 PROTEIN"/>
    <property type="match status" value="1"/>
</dbReference>
<dbReference type="Gramene" id="Kaladp0011s0597.1.v1.1">
    <property type="protein sequence ID" value="Kaladp0011s0597.1.v1.1"/>
    <property type="gene ID" value="Kaladp0011s0597.v1.1"/>
</dbReference>
<proteinExistence type="predicted"/>
<feature type="compositionally biased region" description="Basic and acidic residues" evidence="1">
    <location>
        <begin position="107"/>
        <end position="119"/>
    </location>
</feature>
<feature type="region of interest" description="Disordered" evidence="1">
    <location>
        <begin position="107"/>
        <end position="148"/>
    </location>
</feature>
<dbReference type="PANTHER" id="PTHR36040:SF3">
    <property type="entry name" value="OS04G0188500 PROTEIN"/>
    <property type="match status" value="1"/>
</dbReference>
<dbReference type="AlphaFoldDB" id="A0A7N0RH16"/>
<feature type="compositionally biased region" description="Acidic residues" evidence="1">
    <location>
        <begin position="138"/>
        <end position="148"/>
    </location>
</feature>
<dbReference type="Proteomes" id="UP000594263">
    <property type="component" value="Unplaced"/>
</dbReference>
<evidence type="ECO:0000313" key="2">
    <source>
        <dbReference type="EnsemblPlants" id="Kaladp0011s0597.1.v1.1"/>
    </source>
</evidence>
<organism evidence="2 3">
    <name type="scientific">Kalanchoe fedtschenkoi</name>
    <name type="common">Lavender scallops</name>
    <name type="synonym">South American air plant</name>
    <dbReference type="NCBI Taxonomy" id="63787"/>
    <lineage>
        <taxon>Eukaryota</taxon>
        <taxon>Viridiplantae</taxon>
        <taxon>Streptophyta</taxon>
        <taxon>Embryophyta</taxon>
        <taxon>Tracheophyta</taxon>
        <taxon>Spermatophyta</taxon>
        <taxon>Magnoliopsida</taxon>
        <taxon>eudicotyledons</taxon>
        <taxon>Gunneridae</taxon>
        <taxon>Pentapetalae</taxon>
        <taxon>Saxifragales</taxon>
        <taxon>Crassulaceae</taxon>
        <taxon>Kalanchoe</taxon>
    </lineage>
</organism>
<sequence length="148" mass="16096">MEFITHPLDSVATLVVETPSLTSALIKLGKVEAHLLSYRWNNGMPSPLYIYLELFHLPDSPNHQKAAMRLVAALLLFMISTSYSREVLGSRPLDGKSALQEDSLKVKAGHPDSNIDNHHSIPRQFFNNQGGSSKIGEGGDDNDNGGGA</sequence>
<keyword evidence="3" id="KW-1185">Reference proteome</keyword>
<name>A0A7N0RH16_KALFE</name>
<reference evidence="2" key="1">
    <citation type="submission" date="2021-01" db="UniProtKB">
        <authorList>
            <consortium name="EnsemblPlants"/>
        </authorList>
    </citation>
    <scope>IDENTIFICATION</scope>
</reference>
<accession>A0A7N0RH16</accession>